<gene>
    <name evidence="15" type="ORF">C1SCF055_LOCUS22863</name>
</gene>
<sequence length="1160" mass="128088">MNPKLLRISEPQIRKIMPTLVSICGGAEQAAYAVVWRPELLELEAASSLRESLQAASSFFGNLKDALFLLGQTTAPPSVKVIARQFCREYVVGEYFLMDGASVDDRPVWCKPAVQMKSLGSRARDVYLIYCQKGVVGLDTMHPCWTFTTNYSPSLKKYDYCDPQILGWAETSVKSPDQVLPGDWHFPAEAHKTQVPGLWPADPYVRSEDGGQQRPVWLCTHPPRQLRDTFDMLRFATGLVWLTRESENVELLGHVVKNDPVYSGSSKISFLDCADFAHIRRWSYLRLPHTTASGTVVKLRAWEPIEICMLFCMDDTNQLEAGEVELLQKADFRAMPEGSIAKSFPTLHGATAPVSKVVWARTFASGMLEFPVPVGPQGLPMMFIRAHIAAHVLGTRPCHEVRLLAGEDIYLSDPDIAKDPMDATALPKPKPVMYHFVSPGELGYTGYSLFKGPAASQHCGSSQVQMRLESMEVLSVAMLLFPLPKMEVEQLEEPIAAPKADAKKRPSKSSRQGSKASSPPEAPVVPATTQEAQAAEAEAPAWIHASGWQDLPQKLHASVRASPESEKITCIQVFTKTVQSGEVLEVPGCGPDFFALFLFKQLSPQRPDLLRHLIMREPNLLTSGQQFGFFFSHLREELGDVLAQRILCQDLTSIIPPGPRGSLRCQAPATIWPKLCQHGTEEEIKQWIYERKVEILAQETGAESACRILASSTAAAIAAPQLQQRCATLRALLPTEELGPVLEAAAELLQMEAHSLQGSFDTIQEHLGSDEAFKLCAIAMAELTIDDFDCAKHVMFFKKCAKSLPEQYKTMDTNRLTLLYFSISGLDLLGKLDEISAEATIEYIYSFQSPFDGHGGFYGYPKVDFESPELDKVNNQPHIANTYVALVMLLILGDDLSRVRREAVAESLRKWQLEDGSFCCVNCLSSLDSESDIRFVYCAASICYILDLWHAIDLERMLQFIHGSQSYDGAFGMAPSTESHGGCSYCAVAALAMMGRLDQCPRREELLRWCASRQVSGFQGRIEKDPDSCYSFWVGGSLQLLGASDILERQSCARFLLSCESKMGGFQKFPEAPFPDILHSYFSICGLSLCGLLPPLDAMLGMSLAARRRAEARGLLPGTATSTTATTATTVSGAAEGTSWRRWLLLALLVLAISAWLGAQ</sequence>
<evidence type="ECO:0000256" key="1">
    <source>
        <dbReference type="ARBA" id="ARBA00001946"/>
    </source>
</evidence>
<comment type="caution">
    <text evidence="15">The sequence shown here is derived from an EMBL/GenBank/DDBJ whole genome shotgun (WGS) entry which is preliminary data.</text>
</comment>
<dbReference type="PANTHER" id="PTHR11774:SF4">
    <property type="entry name" value="GERANYLGERANYL TRANSFERASE TYPE-1 SUBUNIT BETA"/>
    <property type="match status" value="1"/>
</dbReference>
<keyword evidence="11" id="KW-0460">Magnesium</keyword>
<evidence type="ECO:0000256" key="8">
    <source>
        <dbReference type="ARBA" id="ARBA00022723"/>
    </source>
</evidence>
<evidence type="ECO:0000313" key="15">
    <source>
        <dbReference type="EMBL" id="CAI3996379.1"/>
    </source>
</evidence>
<feature type="compositionally biased region" description="Low complexity" evidence="13">
    <location>
        <begin position="509"/>
        <end position="531"/>
    </location>
</feature>
<keyword evidence="8" id="KW-0479">Metal-binding</keyword>
<dbReference type="Proteomes" id="UP001152797">
    <property type="component" value="Unassembled WGS sequence"/>
</dbReference>
<reference evidence="16" key="2">
    <citation type="submission" date="2024-04" db="EMBL/GenBank/DDBJ databases">
        <authorList>
            <person name="Chen Y."/>
            <person name="Shah S."/>
            <person name="Dougan E. K."/>
            <person name="Thang M."/>
            <person name="Chan C."/>
        </authorList>
    </citation>
    <scope>NUCLEOTIDE SEQUENCE [LARGE SCALE GENOMIC DNA]</scope>
</reference>
<evidence type="ECO:0000256" key="12">
    <source>
        <dbReference type="ARBA" id="ARBA00031713"/>
    </source>
</evidence>
<name>A0A9P1G0E8_9DINO</name>
<dbReference type="InterPro" id="IPR041960">
    <property type="entry name" value="GGTase_I_beta"/>
</dbReference>
<dbReference type="SUPFAM" id="SSF48239">
    <property type="entry name" value="Terpenoid cyclases/Protein prenyltransferases"/>
    <property type="match status" value="1"/>
</dbReference>
<keyword evidence="7" id="KW-0808">Transferase</keyword>
<evidence type="ECO:0000313" key="17">
    <source>
        <dbReference type="Proteomes" id="UP001152797"/>
    </source>
</evidence>
<feature type="domain" description="Prenyltransferase alpha-alpha toroid" evidence="14">
    <location>
        <begin position="789"/>
        <end position="1091"/>
    </location>
</feature>
<comment type="cofactor">
    <cofactor evidence="1">
        <name>Mg(2+)</name>
        <dbReference type="ChEBI" id="CHEBI:18420"/>
    </cofactor>
</comment>
<dbReference type="InterPro" id="IPR045089">
    <property type="entry name" value="PGGT1B-like"/>
</dbReference>
<evidence type="ECO:0000256" key="4">
    <source>
        <dbReference type="ARBA" id="ARBA00012700"/>
    </source>
</evidence>
<keyword evidence="9" id="KW-0677">Repeat</keyword>
<dbReference type="Gene3D" id="1.50.10.20">
    <property type="match status" value="1"/>
</dbReference>
<dbReference type="OrthoDB" id="5428259at2759"/>
<evidence type="ECO:0000256" key="6">
    <source>
        <dbReference type="ARBA" id="ARBA00022602"/>
    </source>
</evidence>
<proteinExistence type="inferred from homology"/>
<dbReference type="GO" id="GO:0005953">
    <property type="term" value="C:CAAX-protein geranylgeranyltransferase complex"/>
    <property type="evidence" value="ECO:0007669"/>
    <property type="project" value="InterPro"/>
</dbReference>
<dbReference type="EMBL" id="CAMXCT030002201">
    <property type="protein sequence ID" value="CAL4783691.1"/>
    <property type="molecule type" value="Genomic_DNA"/>
</dbReference>
<dbReference type="CDD" id="cd02895">
    <property type="entry name" value="GGTase-I"/>
    <property type="match status" value="1"/>
</dbReference>
<organism evidence="15">
    <name type="scientific">Cladocopium goreaui</name>
    <dbReference type="NCBI Taxonomy" id="2562237"/>
    <lineage>
        <taxon>Eukaryota</taxon>
        <taxon>Sar</taxon>
        <taxon>Alveolata</taxon>
        <taxon>Dinophyceae</taxon>
        <taxon>Suessiales</taxon>
        <taxon>Symbiodiniaceae</taxon>
        <taxon>Cladocopium</taxon>
    </lineage>
</organism>
<comment type="similarity">
    <text evidence="3">Belongs to the protein prenyltransferase subunit beta family.</text>
</comment>
<keyword evidence="10" id="KW-0862">Zinc</keyword>
<accession>A0A9P1G0E8</accession>
<keyword evidence="6" id="KW-0637">Prenyltransferase</keyword>
<evidence type="ECO:0000256" key="3">
    <source>
        <dbReference type="ARBA" id="ARBA00010497"/>
    </source>
</evidence>
<dbReference type="Pfam" id="PF00432">
    <property type="entry name" value="Prenyltrans"/>
    <property type="match status" value="1"/>
</dbReference>
<evidence type="ECO:0000256" key="2">
    <source>
        <dbReference type="ARBA" id="ARBA00001947"/>
    </source>
</evidence>
<comment type="cofactor">
    <cofactor evidence="2">
        <name>Zn(2+)</name>
        <dbReference type="ChEBI" id="CHEBI:29105"/>
    </cofactor>
</comment>
<dbReference type="EMBL" id="CAMXCT010002201">
    <property type="protein sequence ID" value="CAI3996379.1"/>
    <property type="molecule type" value="Genomic_DNA"/>
</dbReference>
<dbReference type="EMBL" id="CAMXCT020002201">
    <property type="protein sequence ID" value="CAL1149754.1"/>
    <property type="molecule type" value="Genomic_DNA"/>
</dbReference>
<evidence type="ECO:0000256" key="7">
    <source>
        <dbReference type="ARBA" id="ARBA00022679"/>
    </source>
</evidence>
<dbReference type="InterPro" id="IPR008930">
    <property type="entry name" value="Terpenoid_cyclase/PrenylTrfase"/>
</dbReference>
<evidence type="ECO:0000256" key="5">
    <source>
        <dbReference type="ARBA" id="ARBA00020603"/>
    </source>
</evidence>
<reference evidence="15" key="1">
    <citation type="submission" date="2022-10" db="EMBL/GenBank/DDBJ databases">
        <authorList>
            <person name="Chen Y."/>
            <person name="Dougan E. K."/>
            <person name="Chan C."/>
            <person name="Rhodes N."/>
            <person name="Thang M."/>
        </authorList>
    </citation>
    <scope>NUCLEOTIDE SEQUENCE</scope>
</reference>
<evidence type="ECO:0000313" key="16">
    <source>
        <dbReference type="EMBL" id="CAL1149754.1"/>
    </source>
</evidence>
<dbReference type="InterPro" id="IPR001330">
    <property type="entry name" value="Prenyltrans"/>
</dbReference>
<feature type="region of interest" description="Disordered" evidence="13">
    <location>
        <begin position="495"/>
        <end position="531"/>
    </location>
</feature>
<dbReference type="PANTHER" id="PTHR11774">
    <property type="entry name" value="GERANYLGERANYL TRANSFERASE TYPE BETA SUBUNIT"/>
    <property type="match status" value="1"/>
</dbReference>
<evidence type="ECO:0000256" key="10">
    <source>
        <dbReference type="ARBA" id="ARBA00022833"/>
    </source>
</evidence>
<evidence type="ECO:0000259" key="14">
    <source>
        <dbReference type="Pfam" id="PF00432"/>
    </source>
</evidence>
<keyword evidence="17" id="KW-1185">Reference proteome</keyword>
<dbReference type="GO" id="GO:0004662">
    <property type="term" value="F:CAAX-protein geranylgeranyltransferase activity"/>
    <property type="evidence" value="ECO:0007669"/>
    <property type="project" value="UniProtKB-EC"/>
</dbReference>
<evidence type="ECO:0000256" key="13">
    <source>
        <dbReference type="SAM" id="MobiDB-lite"/>
    </source>
</evidence>
<dbReference type="EC" id="2.5.1.59" evidence="4"/>
<dbReference type="GO" id="GO:0046872">
    <property type="term" value="F:metal ion binding"/>
    <property type="evidence" value="ECO:0007669"/>
    <property type="project" value="UniProtKB-KW"/>
</dbReference>
<evidence type="ECO:0000256" key="11">
    <source>
        <dbReference type="ARBA" id="ARBA00022842"/>
    </source>
</evidence>
<dbReference type="AlphaFoldDB" id="A0A9P1G0E8"/>
<protein>
    <recommendedName>
        <fullName evidence="5">Geranylgeranyl transferase type-1 subunit beta</fullName>
        <ecNumber evidence="4">2.5.1.59</ecNumber>
    </recommendedName>
    <alternativeName>
        <fullName evidence="12">Geranylgeranyl transferase type I subunit beta</fullName>
    </alternativeName>
</protein>
<evidence type="ECO:0000256" key="9">
    <source>
        <dbReference type="ARBA" id="ARBA00022737"/>
    </source>
</evidence>